<comment type="caution">
    <text evidence="2">The sequence shown here is derived from an EMBL/GenBank/DDBJ whole genome shotgun (WGS) entry which is preliminary data.</text>
</comment>
<sequence>MPKESAQKGLRSCHRTSIDDDRNRYTSPRELIGSLFYTQTEEEVGISFEDVLVLVTAADTIPPLAKVPEEQPHAASDPIWNLIAALRAAFPFTASRQPPLHSLAVPWRSRQHSPEQRLNAMVSCFRWTCISKCNHSDFPLNGQRWLFSSPSSLGERRLKRSHCGKPPAQLHTPMPGLLRTSWKFFCAGSGVLTTAD</sequence>
<organism evidence="2 3">
    <name type="scientific">Silurus meridionalis</name>
    <name type="common">Southern catfish</name>
    <name type="synonym">Silurus soldatovi meridionalis</name>
    <dbReference type="NCBI Taxonomy" id="175797"/>
    <lineage>
        <taxon>Eukaryota</taxon>
        <taxon>Metazoa</taxon>
        <taxon>Chordata</taxon>
        <taxon>Craniata</taxon>
        <taxon>Vertebrata</taxon>
        <taxon>Euteleostomi</taxon>
        <taxon>Actinopterygii</taxon>
        <taxon>Neopterygii</taxon>
        <taxon>Teleostei</taxon>
        <taxon>Ostariophysi</taxon>
        <taxon>Siluriformes</taxon>
        <taxon>Siluridae</taxon>
        <taxon>Silurus</taxon>
    </lineage>
</organism>
<accession>A0A8T0B787</accession>
<name>A0A8T0B787_SILME</name>
<keyword evidence="3" id="KW-1185">Reference proteome</keyword>
<reference evidence="2" key="1">
    <citation type="submission" date="2020-08" db="EMBL/GenBank/DDBJ databases">
        <title>Chromosome-level assembly of Southern catfish (Silurus meridionalis) provides insights into visual adaptation to the nocturnal and benthic lifestyles.</title>
        <authorList>
            <person name="Zhang Y."/>
            <person name="Wang D."/>
            <person name="Peng Z."/>
        </authorList>
    </citation>
    <scope>NUCLEOTIDE SEQUENCE</scope>
    <source>
        <strain evidence="2">SWU-2019-XX</strain>
        <tissue evidence="2">Muscle</tissue>
    </source>
</reference>
<feature type="region of interest" description="Disordered" evidence="1">
    <location>
        <begin position="1"/>
        <end position="24"/>
    </location>
</feature>
<proteinExistence type="predicted"/>
<protein>
    <submittedName>
        <fullName evidence="2">Uncharacterized protein</fullName>
    </submittedName>
</protein>
<dbReference type="Proteomes" id="UP000606274">
    <property type="component" value="Unassembled WGS sequence"/>
</dbReference>
<evidence type="ECO:0000313" key="2">
    <source>
        <dbReference type="EMBL" id="KAF7701117.1"/>
    </source>
</evidence>
<evidence type="ECO:0000256" key="1">
    <source>
        <dbReference type="SAM" id="MobiDB-lite"/>
    </source>
</evidence>
<dbReference type="EMBL" id="JABFDY010000011">
    <property type="protein sequence ID" value="KAF7701117.1"/>
    <property type="molecule type" value="Genomic_DNA"/>
</dbReference>
<evidence type="ECO:0000313" key="3">
    <source>
        <dbReference type="Proteomes" id="UP000606274"/>
    </source>
</evidence>
<gene>
    <name evidence="2" type="ORF">HF521_002282</name>
</gene>
<dbReference type="AlphaFoldDB" id="A0A8T0B787"/>